<accession>A0ABV3R3V1</accession>
<sequence length="47" mass="5060">MRLVLLLVVALLAACQSTKKETDYGTKPKTCDARSVDSGLCVPGEYD</sequence>
<organism evidence="1 2">
    <name type="scientific">Mesorhizobium marinum</name>
    <dbReference type="NCBI Taxonomy" id="3228790"/>
    <lineage>
        <taxon>Bacteria</taxon>
        <taxon>Pseudomonadati</taxon>
        <taxon>Pseudomonadota</taxon>
        <taxon>Alphaproteobacteria</taxon>
        <taxon>Hyphomicrobiales</taxon>
        <taxon>Phyllobacteriaceae</taxon>
        <taxon>Mesorhizobium</taxon>
    </lineage>
</organism>
<dbReference type="EMBL" id="JBFOCI010000006">
    <property type="protein sequence ID" value="MEW9808014.1"/>
    <property type="molecule type" value="Genomic_DNA"/>
</dbReference>
<dbReference type="PROSITE" id="PS51257">
    <property type="entry name" value="PROKAR_LIPOPROTEIN"/>
    <property type="match status" value="1"/>
</dbReference>
<keyword evidence="2" id="KW-1185">Reference proteome</keyword>
<proteinExistence type="predicted"/>
<evidence type="ECO:0000313" key="2">
    <source>
        <dbReference type="Proteomes" id="UP001556196"/>
    </source>
</evidence>
<comment type="caution">
    <text evidence="1">The sequence shown here is derived from an EMBL/GenBank/DDBJ whole genome shotgun (WGS) entry which is preliminary data.</text>
</comment>
<name>A0ABV3R3V1_9HYPH</name>
<protein>
    <recommendedName>
        <fullName evidence="3">Lipoprotein</fullName>
    </recommendedName>
</protein>
<dbReference type="Proteomes" id="UP001556196">
    <property type="component" value="Unassembled WGS sequence"/>
</dbReference>
<evidence type="ECO:0000313" key="1">
    <source>
        <dbReference type="EMBL" id="MEW9808014.1"/>
    </source>
</evidence>
<dbReference type="RefSeq" id="WP_367725218.1">
    <property type="nucleotide sequence ID" value="NZ_JBFOCH010000010.1"/>
</dbReference>
<evidence type="ECO:0008006" key="3">
    <source>
        <dbReference type="Google" id="ProtNLM"/>
    </source>
</evidence>
<reference evidence="1 2" key="1">
    <citation type="submission" date="2024-06" db="EMBL/GenBank/DDBJ databases">
        <authorList>
            <person name="Tuo L."/>
        </authorList>
    </citation>
    <scope>NUCLEOTIDE SEQUENCE [LARGE SCALE GENOMIC DNA]</scope>
    <source>
        <strain evidence="1 2">ZMM04-5</strain>
    </source>
</reference>
<gene>
    <name evidence="1" type="ORF">ABUE31_18665</name>
</gene>